<dbReference type="Proteomes" id="UP000182306">
    <property type="component" value="Plasmid B"/>
</dbReference>
<feature type="binding site" evidence="16">
    <location>
        <begin position="120"/>
        <end position="122"/>
    </location>
    <ligand>
        <name>S-adenosyl-L-methionine</name>
        <dbReference type="ChEBI" id="CHEBI:59789"/>
        <label>2</label>
    </ligand>
</feature>
<reference evidence="20 21" key="1">
    <citation type="submission" date="2015-10" db="EMBL/GenBank/DDBJ databases">
        <title>Genomic differences between typical nodule nitrogen-fixing rhizobial strains and those coming from bean seeds.</title>
        <authorList>
            <person name="Peralta H."/>
            <person name="Aguilar-Vera A."/>
            <person name="Diaz R."/>
            <person name="Mora Y."/>
            <person name="Martinez-Batallar G."/>
            <person name="Salazar E."/>
            <person name="Vargas-Lagunas C."/>
            <person name="Encarnacion S."/>
            <person name="Girard L."/>
            <person name="Mora J."/>
        </authorList>
    </citation>
    <scope>NUCLEOTIDE SEQUENCE [LARGE SCALE GENOMIC DNA]</scope>
    <source>
        <strain evidence="20 21">CFNEI 73</strain>
        <plasmid evidence="20 21">B</plasmid>
    </source>
</reference>
<name>A0A1L3LU28_9HYPH</name>
<keyword evidence="20" id="KW-0614">Plasmid</keyword>
<dbReference type="EC" id="1.3.98.3" evidence="15"/>
<dbReference type="GO" id="GO:0006782">
    <property type="term" value="P:protoporphyrinogen IX biosynthetic process"/>
    <property type="evidence" value="ECO:0007669"/>
    <property type="project" value="UniProtKB-UniPathway"/>
</dbReference>
<evidence type="ECO:0000256" key="15">
    <source>
        <dbReference type="PIRNR" id="PIRNR000167"/>
    </source>
</evidence>
<geneLocation type="plasmid" evidence="20 21">
    <name>B</name>
</geneLocation>
<evidence type="ECO:0000256" key="16">
    <source>
        <dbReference type="PIRSR" id="PIRSR000167-1"/>
    </source>
</evidence>
<evidence type="ECO:0000256" key="9">
    <source>
        <dbReference type="ARBA" id="ARBA00023002"/>
    </source>
</evidence>
<comment type="cofactor">
    <cofactor evidence="15 17">
        <name>[4Fe-4S] cluster</name>
        <dbReference type="ChEBI" id="CHEBI:49883"/>
    </cofactor>
    <text evidence="15 17">Binds 1 [4Fe-4S] cluster. The cluster is coordinated with 3 cysteines and an exchangeable S-adenosyl-L-methionine.</text>
</comment>
<dbReference type="SUPFAM" id="SSF102114">
    <property type="entry name" value="Radical SAM enzymes"/>
    <property type="match status" value="1"/>
</dbReference>
<keyword evidence="6 15" id="KW-0963">Cytoplasm</keyword>
<evidence type="ECO:0000256" key="7">
    <source>
        <dbReference type="ARBA" id="ARBA00022691"/>
    </source>
</evidence>
<dbReference type="PANTHER" id="PTHR13932">
    <property type="entry name" value="COPROPORPHYRINIGEN III OXIDASE"/>
    <property type="match status" value="1"/>
</dbReference>
<feature type="binding site" evidence="17">
    <location>
        <position position="121"/>
    </location>
    <ligand>
        <name>[4Fe-4S] cluster</name>
        <dbReference type="ChEBI" id="CHEBI:49883"/>
        <note>4Fe-4S-S-AdoMet</note>
    </ligand>
</feature>
<feature type="binding site" evidence="16">
    <location>
        <position position="165"/>
    </location>
    <ligand>
        <name>S-adenosyl-L-methionine</name>
        <dbReference type="ChEBI" id="CHEBI:59789"/>
        <label>1</label>
    </ligand>
</feature>
<dbReference type="SFLD" id="SFLDG01065">
    <property type="entry name" value="anaerobic_coproporphyrinogen-I"/>
    <property type="match status" value="1"/>
</dbReference>
<dbReference type="PANTHER" id="PTHR13932:SF6">
    <property type="entry name" value="OXYGEN-INDEPENDENT COPROPORPHYRINOGEN III OXIDASE"/>
    <property type="match status" value="1"/>
</dbReference>
<evidence type="ECO:0000313" key="20">
    <source>
        <dbReference type="EMBL" id="APG93595.1"/>
    </source>
</evidence>
<dbReference type="GO" id="GO:0005737">
    <property type="term" value="C:cytoplasm"/>
    <property type="evidence" value="ECO:0007669"/>
    <property type="project" value="UniProtKB-SubCell"/>
</dbReference>
<dbReference type="InterPro" id="IPR004558">
    <property type="entry name" value="Coprogen_oxidase_HemN"/>
</dbReference>
<keyword evidence="7 15" id="KW-0949">S-adenosyl-L-methionine</keyword>
<feature type="region of interest" description="Disordered" evidence="18">
    <location>
        <begin position="31"/>
        <end position="50"/>
    </location>
</feature>
<comment type="function">
    <text evidence="13">Involved in the heme biosynthesis. Catalyzes the anaerobic oxidative decarboxylation of propionate groups of rings A and B of coproporphyrinogen III to yield the vinyl groups in protoporphyrinogen IX.</text>
</comment>
<feature type="binding site" evidence="16">
    <location>
        <position position="382"/>
    </location>
    <ligand>
        <name>S-adenosyl-L-methionine</name>
        <dbReference type="ChEBI" id="CHEBI:59789"/>
        <label>1</label>
    </ligand>
</feature>
<evidence type="ECO:0000256" key="11">
    <source>
        <dbReference type="ARBA" id="ARBA00023014"/>
    </source>
</evidence>
<feature type="binding site" evidence="16">
    <location>
        <position position="225"/>
    </location>
    <ligand>
        <name>S-adenosyl-L-methionine</name>
        <dbReference type="ChEBI" id="CHEBI:59789"/>
        <label>2</label>
    </ligand>
</feature>
<dbReference type="InterPro" id="IPR023404">
    <property type="entry name" value="rSAM_horseshoe"/>
</dbReference>
<comment type="catalytic activity">
    <reaction evidence="14 15">
        <text>coproporphyrinogen III + 2 S-adenosyl-L-methionine = protoporphyrinogen IX + 2 5'-deoxyadenosine + 2 L-methionine + 2 CO2</text>
        <dbReference type="Rhea" id="RHEA:15425"/>
        <dbReference type="ChEBI" id="CHEBI:16526"/>
        <dbReference type="ChEBI" id="CHEBI:17319"/>
        <dbReference type="ChEBI" id="CHEBI:57307"/>
        <dbReference type="ChEBI" id="CHEBI:57309"/>
        <dbReference type="ChEBI" id="CHEBI:57844"/>
        <dbReference type="ChEBI" id="CHEBI:59789"/>
        <dbReference type="EC" id="1.3.98.3"/>
    </reaction>
</comment>
<evidence type="ECO:0000256" key="12">
    <source>
        <dbReference type="ARBA" id="ARBA00023244"/>
    </source>
</evidence>
<dbReference type="InterPro" id="IPR034505">
    <property type="entry name" value="Coproporphyrinogen-III_oxidase"/>
</dbReference>
<dbReference type="SMART" id="SM00729">
    <property type="entry name" value="Elp3"/>
    <property type="match status" value="1"/>
</dbReference>
<comment type="similarity">
    <text evidence="3 15">Belongs to the anaerobic coproporphyrinogen-III oxidase family.</text>
</comment>
<evidence type="ECO:0000256" key="13">
    <source>
        <dbReference type="ARBA" id="ARBA00024295"/>
    </source>
</evidence>
<comment type="pathway">
    <text evidence="2 15">Porphyrin-containing compound metabolism; protoporphyrin-IX biosynthesis; protoporphyrinogen-IX from coproporphyrinogen-III (AdoMet route): step 1/1.</text>
</comment>
<dbReference type="GO" id="GO:0051989">
    <property type="term" value="F:coproporphyrinogen dehydrogenase activity"/>
    <property type="evidence" value="ECO:0007669"/>
    <property type="project" value="UniProtKB-EC"/>
</dbReference>
<evidence type="ECO:0000256" key="3">
    <source>
        <dbReference type="ARBA" id="ARBA00005493"/>
    </source>
</evidence>
<keyword evidence="5 15" id="KW-0004">4Fe-4S</keyword>
<evidence type="ECO:0000256" key="14">
    <source>
        <dbReference type="ARBA" id="ARBA00048321"/>
    </source>
</evidence>
<feature type="domain" description="Radical SAM core" evidence="19">
    <location>
        <begin position="99"/>
        <end position="336"/>
    </location>
</feature>
<keyword evidence="10 15" id="KW-0408">Iron</keyword>
<keyword evidence="11 15" id="KW-0411">Iron-sulfur</keyword>
<evidence type="ECO:0000256" key="4">
    <source>
        <dbReference type="ARBA" id="ARBA00011245"/>
    </source>
</evidence>
<evidence type="ECO:0000256" key="6">
    <source>
        <dbReference type="ARBA" id="ARBA00022490"/>
    </source>
</evidence>
<dbReference type="GO" id="GO:0046872">
    <property type="term" value="F:metal ion binding"/>
    <property type="evidence" value="ECO:0007669"/>
    <property type="project" value="UniProtKB-KW"/>
</dbReference>
<feature type="binding site" evidence="16">
    <location>
        <position position="262"/>
    </location>
    <ligand>
        <name>S-adenosyl-L-methionine</name>
        <dbReference type="ChEBI" id="CHEBI:59789"/>
        <label>2</label>
    </ligand>
</feature>
<evidence type="ECO:0000259" key="19">
    <source>
        <dbReference type="PROSITE" id="PS51918"/>
    </source>
</evidence>
<evidence type="ECO:0000256" key="18">
    <source>
        <dbReference type="SAM" id="MobiDB-lite"/>
    </source>
</evidence>
<dbReference type="AlphaFoldDB" id="A0A1L3LU28"/>
<dbReference type="InterPro" id="IPR058240">
    <property type="entry name" value="rSAM_sf"/>
</dbReference>
<keyword evidence="8 15" id="KW-0479">Metal-binding</keyword>
<feature type="binding site" evidence="16">
    <location>
        <position position="198"/>
    </location>
    <ligand>
        <name>S-adenosyl-L-methionine</name>
        <dbReference type="ChEBI" id="CHEBI:59789"/>
        <label>1</label>
    </ligand>
</feature>
<dbReference type="GO" id="GO:0051539">
    <property type="term" value="F:4 iron, 4 sulfur cluster binding"/>
    <property type="evidence" value="ECO:0007669"/>
    <property type="project" value="UniProtKB-KW"/>
</dbReference>
<dbReference type="EMBL" id="CP013109">
    <property type="protein sequence ID" value="APG93595.1"/>
    <property type="molecule type" value="Genomic_DNA"/>
</dbReference>
<dbReference type="NCBIfam" id="TIGR00538">
    <property type="entry name" value="hemN"/>
    <property type="match status" value="1"/>
</dbReference>
<dbReference type="CDD" id="cd01335">
    <property type="entry name" value="Radical_SAM"/>
    <property type="match status" value="1"/>
</dbReference>
<dbReference type="Gene3D" id="3.80.30.20">
    <property type="entry name" value="tm_1862 like domain"/>
    <property type="match status" value="1"/>
</dbReference>
<dbReference type="InterPro" id="IPR006638">
    <property type="entry name" value="Elp3/MiaA/NifB-like_rSAM"/>
</dbReference>
<keyword evidence="21" id="KW-1185">Reference proteome</keyword>
<feature type="binding site" evidence="16">
    <location>
        <begin position="166"/>
        <end position="167"/>
    </location>
    <ligand>
        <name>S-adenosyl-L-methionine</name>
        <dbReference type="ChEBI" id="CHEBI:59789"/>
        <label>2</label>
    </ligand>
</feature>
<evidence type="ECO:0000256" key="8">
    <source>
        <dbReference type="ARBA" id="ARBA00022723"/>
    </source>
</evidence>
<feature type="binding site" evidence="16">
    <location>
        <position position="108"/>
    </location>
    <ligand>
        <name>S-adenosyl-L-methionine</name>
        <dbReference type="ChEBI" id="CHEBI:59789"/>
        <label>1</label>
    </ligand>
</feature>
<evidence type="ECO:0000256" key="10">
    <source>
        <dbReference type="ARBA" id="ARBA00023004"/>
    </source>
</evidence>
<accession>A0A1L3LU28</accession>
<comment type="subcellular location">
    <subcellularLocation>
        <location evidence="1 15">Cytoplasm</location>
    </subcellularLocation>
</comment>
<dbReference type="UniPathway" id="UPA00251">
    <property type="reaction ID" value="UER00323"/>
</dbReference>
<dbReference type="Pfam" id="PF04055">
    <property type="entry name" value="Radical_SAM"/>
    <property type="match status" value="1"/>
</dbReference>
<proteinExistence type="inferred from homology"/>
<keyword evidence="9 15" id="KW-0560">Oxidoreductase</keyword>
<organism evidence="20 21">
    <name type="scientific">Sinorhizobium americanum</name>
    <dbReference type="NCBI Taxonomy" id="194963"/>
    <lineage>
        <taxon>Bacteria</taxon>
        <taxon>Pseudomonadati</taxon>
        <taxon>Pseudomonadota</taxon>
        <taxon>Alphaproteobacteria</taxon>
        <taxon>Hyphomicrobiales</taxon>
        <taxon>Rhizobiaceae</taxon>
        <taxon>Sinorhizobium/Ensifer group</taxon>
        <taxon>Sinorhizobium</taxon>
    </lineage>
</organism>
<feature type="binding site" evidence="16">
    <location>
        <position position="296"/>
    </location>
    <ligand>
        <name>S-adenosyl-L-methionine</name>
        <dbReference type="ChEBI" id="CHEBI:59789"/>
        <label>2</label>
    </ligand>
</feature>
<dbReference type="PROSITE" id="PS51918">
    <property type="entry name" value="RADICAL_SAM"/>
    <property type="match status" value="1"/>
</dbReference>
<dbReference type="KEGG" id="same:SAMCFNEI73_pB0399"/>
<feature type="binding site" evidence="16">
    <location>
        <position position="237"/>
    </location>
    <ligand>
        <name>S-adenosyl-L-methionine</name>
        <dbReference type="ChEBI" id="CHEBI:59789"/>
        <label>2</label>
    </ligand>
</feature>
<gene>
    <name evidence="20" type="primary">hemN</name>
    <name evidence="20" type="ORF">SAMCFNEI73_pB0399</name>
</gene>
<sequence length="501" mass="54819">MKARIDAAGTADWHSDAGTVMADLDKSVRTTGSHSIQRKRTPGTWTSSRSDWKQTIAPTTSLHAKHYDARLPWYTIYPTVSEFTTAVGADACAKWLKGLPADEAVSLYLHIPFCRTMCWYCGFPTRITRREASIVEYLSVLGEEIRLVAEQAPQGLPVSDVHFGGGTPTIMPPAEFLVLMQILRRRFAFKKAATVAVEIDPRTFTPKMAEALEVAEVTRASLGVQSFDLTVQTKINRVQCEAIVAAAVENLRRHKVSRINFDLMYGLPHQTVQSCVQSATTAAAMRPDRLAVFGYAHVPSYRKNQRLIAEAALPDVAARAEQAAAIADTLIAAGYRQIGLDHFALPDDELALARSAGRLRRNSLGYSADTCQAVIGFGPSAIGRLGKGYVQNEIAQSSYSRRIAAGHLATARGCSLSVEDRVRADIIERLMCNLEVDVPAVCAAHGFDPVPLLDRAERLSRLAEDGIVDIDNGFVSVRQEHGFVLRSVAAAFDAYLDRSPY</sequence>
<evidence type="ECO:0000256" key="1">
    <source>
        <dbReference type="ARBA" id="ARBA00004496"/>
    </source>
</evidence>
<dbReference type="Gene3D" id="1.10.10.920">
    <property type="match status" value="1"/>
</dbReference>
<evidence type="ECO:0000256" key="17">
    <source>
        <dbReference type="PIRSR" id="PIRSR000167-2"/>
    </source>
</evidence>
<evidence type="ECO:0000256" key="5">
    <source>
        <dbReference type="ARBA" id="ARBA00022485"/>
    </source>
</evidence>
<protein>
    <recommendedName>
        <fullName evidence="15">Coproporphyrinogen-III oxidase</fullName>
        <ecNumber evidence="15">1.3.98.3</ecNumber>
    </recommendedName>
</protein>
<feature type="binding site" evidence="17">
    <location>
        <position position="118"/>
    </location>
    <ligand>
        <name>[4Fe-4S] cluster</name>
        <dbReference type="ChEBI" id="CHEBI:49883"/>
        <note>4Fe-4S-S-AdoMet</note>
    </ligand>
</feature>
<dbReference type="PIRSF" id="PIRSF000167">
    <property type="entry name" value="HemN"/>
    <property type="match status" value="1"/>
</dbReference>
<keyword evidence="12 15" id="KW-0627">Porphyrin biosynthesis</keyword>
<evidence type="ECO:0000256" key="2">
    <source>
        <dbReference type="ARBA" id="ARBA00004785"/>
    </source>
</evidence>
<feature type="binding site" evidence="17">
    <location>
        <position position="114"/>
    </location>
    <ligand>
        <name>[4Fe-4S] cluster</name>
        <dbReference type="ChEBI" id="CHEBI:49883"/>
        <note>4Fe-4S-S-AdoMet</note>
    </ligand>
</feature>
<dbReference type="InterPro" id="IPR007197">
    <property type="entry name" value="rSAM"/>
</dbReference>
<dbReference type="GO" id="GO:0004109">
    <property type="term" value="F:coproporphyrinogen oxidase activity"/>
    <property type="evidence" value="ECO:0007669"/>
    <property type="project" value="InterPro"/>
</dbReference>
<evidence type="ECO:0000313" key="21">
    <source>
        <dbReference type="Proteomes" id="UP000182306"/>
    </source>
</evidence>
<comment type="subunit">
    <text evidence="4">Monomer.</text>
</comment>
<dbReference type="SFLD" id="SFLDS00029">
    <property type="entry name" value="Radical_SAM"/>
    <property type="match status" value="1"/>
</dbReference>